<organism evidence="2 3">
    <name type="scientific">Brassica napus</name>
    <name type="common">Rape</name>
    <dbReference type="NCBI Taxonomy" id="3708"/>
    <lineage>
        <taxon>Eukaryota</taxon>
        <taxon>Viridiplantae</taxon>
        <taxon>Streptophyta</taxon>
        <taxon>Embryophyta</taxon>
        <taxon>Tracheophyta</taxon>
        <taxon>Spermatophyta</taxon>
        <taxon>Magnoliopsida</taxon>
        <taxon>eudicotyledons</taxon>
        <taxon>Gunneridae</taxon>
        <taxon>Pentapetalae</taxon>
        <taxon>rosids</taxon>
        <taxon>malvids</taxon>
        <taxon>Brassicales</taxon>
        <taxon>Brassicaceae</taxon>
        <taxon>Brassiceae</taxon>
        <taxon>Brassica</taxon>
    </lineage>
</organism>
<evidence type="ECO:0000256" key="1">
    <source>
        <dbReference type="SAM" id="MobiDB-lite"/>
    </source>
</evidence>
<evidence type="ECO:0000313" key="3">
    <source>
        <dbReference type="Proteomes" id="UP000824890"/>
    </source>
</evidence>
<sequence length="192" mass="20220">IVLDAAPIISSEVVDAGAKVVVDAGLAPTSSDVGLNASATSKMAPGDSWRGRSKDKQKWIAVDPPATSKSPLIGSGIGLVPPEAPVKPLEFKSPIKPLDPKVVLTRTEIPLHSKLGTSSDTVRGESSGTALLPQRELLRCDSGTSRGTQSDVQPDSSDVESSDSELEEGEFIQTIDDKRYEGGLQKWLEATT</sequence>
<feature type="non-terminal residue" evidence="2">
    <location>
        <position position="1"/>
    </location>
</feature>
<feature type="compositionally biased region" description="Polar residues" evidence="1">
    <location>
        <begin position="115"/>
        <end position="129"/>
    </location>
</feature>
<comment type="caution">
    <text evidence="2">The sequence shown here is derived from an EMBL/GenBank/DDBJ whole genome shotgun (WGS) entry which is preliminary data.</text>
</comment>
<dbReference type="EMBL" id="JAGKQM010000004">
    <property type="protein sequence ID" value="KAH0929956.1"/>
    <property type="molecule type" value="Genomic_DNA"/>
</dbReference>
<name>A0ABQ8DKS0_BRANA</name>
<feature type="compositionally biased region" description="Acidic residues" evidence="1">
    <location>
        <begin position="157"/>
        <end position="170"/>
    </location>
</feature>
<accession>A0ABQ8DKS0</accession>
<gene>
    <name evidence="2" type="ORF">HID58_015683</name>
</gene>
<feature type="region of interest" description="Disordered" evidence="1">
    <location>
        <begin position="35"/>
        <end position="55"/>
    </location>
</feature>
<proteinExistence type="predicted"/>
<reference evidence="2 3" key="1">
    <citation type="submission" date="2021-05" db="EMBL/GenBank/DDBJ databases">
        <title>Genome Assembly of Synthetic Allotetraploid Brassica napus Reveals Homoeologous Exchanges between Subgenomes.</title>
        <authorList>
            <person name="Davis J.T."/>
        </authorList>
    </citation>
    <scope>NUCLEOTIDE SEQUENCE [LARGE SCALE GENOMIC DNA]</scope>
    <source>
        <strain evidence="3">cv. Da-Ae</strain>
        <tissue evidence="2">Seedling</tissue>
    </source>
</reference>
<protein>
    <submittedName>
        <fullName evidence="2">Uncharacterized protein</fullName>
    </submittedName>
</protein>
<dbReference type="Proteomes" id="UP000824890">
    <property type="component" value="Unassembled WGS sequence"/>
</dbReference>
<evidence type="ECO:0000313" key="2">
    <source>
        <dbReference type="EMBL" id="KAH0929956.1"/>
    </source>
</evidence>
<keyword evidence="3" id="KW-1185">Reference proteome</keyword>
<feature type="region of interest" description="Disordered" evidence="1">
    <location>
        <begin position="113"/>
        <end position="175"/>
    </location>
</feature>